<name>A0A1A7BF76_9SPHN</name>
<dbReference type="Gene3D" id="3.30.110.70">
    <property type="entry name" value="Hypothetical protein apc22750. Chain B"/>
    <property type="match status" value="1"/>
</dbReference>
<dbReference type="InterPro" id="IPR002765">
    <property type="entry name" value="UPF0145_YbjQ-like"/>
</dbReference>
<sequence>MPGPWKDARGVTVTTTPTIEGHPIQEYCGIVTGEVIVGANLFRDLFANIRDIVGGRSGSYERILADARKQAIEELQAEAASLGGNAVVGIDLDYEVIGANGSMLMVSASGTAVRV</sequence>
<organism evidence="3 4">
    <name type="scientific">Erythrobacter dokdonensis DSW-74</name>
    <dbReference type="NCBI Taxonomy" id="1300349"/>
    <lineage>
        <taxon>Bacteria</taxon>
        <taxon>Pseudomonadati</taxon>
        <taxon>Pseudomonadota</taxon>
        <taxon>Alphaproteobacteria</taxon>
        <taxon>Sphingomonadales</taxon>
        <taxon>Erythrobacteraceae</taxon>
        <taxon>Erythrobacter/Porphyrobacter group</taxon>
        <taxon>Erythrobacter</taxon>
    </lineage>
</organism>
<dbReference type="PANTHER" id="PTHR34068:SF1">
    <property type="entry name" value="UPF0145 PROTEIN YBJQ"/>
    <property type="match status" value="1"/>
</dbReference>
<evidence type="ECO:0000256" key="1">
    <source>
        <dbReference type="ARBA" id="ARBA00010751"/>
    </source>
</evidence>
<dbReference type="Pfam" id="PF01906">
    <property type="entry name" value="YbjQ_1"/>
    <property type="match status" value="1"/>
</dbReference>
<dbReference type="PATRIC" id="fig|1300349.4.peg.1582"/>
<dbReference type="STRING" id="1300349.I603_1586"/>
<dbReference type="AlphaFoldDB" id="A0A1A7BF76"/>
<reference evidence="3 4" key="1">
    <citation type="submission" date="2016-06" db="EMBL/GenBank/DDBJ databases">
        <title>Genome sequence of Porphyrobacter dokdonensis DSW-74.</title>
        <authorList>
            <person name="Kim J.F."/>
            <person name="Song J.Y."/>
        </authorList>
    </citation>
    <scope>NUCLEOTIDE SEQUENCE [LARGE SCALE GENOMIC DNA]</scope>
    <source>
        <strain evidence="3 4">DSW-74</strain>
    </source>
</reference>
<comment type="caution">
    <text evidence="3">The sequence shown here is derived from an EMBL/GenBank/DDBJ whole genome shotgun (WGS) entry which is preliminary data.</text>
</comment>
<dbReference type="SUPFAM" id="SSF117782">
    <property type="entry name" value="YbjQ-like"/>
    <property type="match status" value="1"/>
</dbReference>
<dbReference type="Proteomes" id="UP000092484">
    <property type="component" value="Unassembled WGS sequence"/>
</dbReference>
<proteinExistence type="inferred from homology"/>
<evidence type="ECO:0000313" key="4">
    <source>
        <dbReference type="Proteomes" id="UP000092484"/>
    </source>
</evidence>
<protein>
    <recommendedName>
        <fullName evidence="2">UPF0145 protein I603_1586</fullName>
    </recommendedName>
</protein>
<dbReference type="PANTHER" id="PTHR34068">
    <property type="entry name" value="UPF0145 PROTEIN YBJQ"/>
    <property type="match status" value="1"/>
</dbReference>
<evidence type="ECO:0000256" key="2">
    <source>
        <dbReference type="HAMAP-Rule" id="MF_00338"/>
    </source>
</evidence>
<accession>A0A1A7BF76</accession>
<dbReference type="HAMAP" id="MF_00338">
    <property type="entry name" value="UPF0145"/>
    <property type="match status" value="1"/>
</dbReference>
<dbReference type="InterPro" id="IPR035439">
    <property type="entry name" value="UPF0145_dom_sf"/>
</dbReference>
<dbReference type="RefSeq" id="WP_068863786.1">
    <property type="nucleotide sequence ID" value="NZ_LZYB01000003.1"/>
</dbReference>
<keyword evidence="4" id="KW-1185">Reference proteome</keyword>
<gene>
    <name evidence="3" type="ORF">I603_1586</name>
</gene>
<comment type="similarity">
    <text evidence="1 2">Belongs to the UPF0145 family.</text>
</comment>
<dbReference type="NCBIfam" id="NF002776">
    <property type="entry name" value="PRK02877.1"/>
    <property type="match status" value="1"/>
</dbReference>
<dbReference type="EMBL" id="LZYB01000003">
    <property type="protein sequence ID" value="OBV11178.1"/>
    <property type="molecule type" value="Genomic_DNA"/>
</dbReference>
<evidence type="ECO:0000313" key="3">
    <source>
        <dbReference type="EMBL" id="OBV11178.1"/>
    </source>
</evidence>